<keyword evidence="13" id="KW-0594">Phospholipid biosynthesis</keyword>
<evidence type="ECO:0000256" key="15">
    <source>
        <dbReference type="ARBA" id="ARBA00033018"/>
    </source>
</evidence>
<evidence type="ECO:0000256" key="6">
    <source>
        <dbReference type="ARBA" id="ARBA00014944"/>
    </source>
</evidence>
<dbReference type="OrthoDB" id="9796672at2"/>
<accession>A0A3N1X6D0</accession>
<dbReference type="InterPro" id="IPR043130">
    <property type="entry name" value="CDP-OH_PTrfase_TM_dom"/>
</dbReference>
<evidence type="ECO:0000256" key="3">
    <source>
        <dbReference type="ARBA" id="ARBA00005042"/>
    </source>
</evidence>
<evidence type="ECO:0000256" key="12">
    <source>
        <dbReference type="ARBA" id="ARBA00023136"/>
    </source>
</evidence>
<comment type="similarity">
    <text evidence="4 17">Belongs to the CDP-alcohol phosphatidyltransferase class-I family.</text>
</comment>
<comment type="function">
    <text evidence="1">This protein catalyzes the committed step to the synthesis of the acidic phospholipids.</text>
</comment>
<dbReference type="GO" id="GO:0016020">
    <property type="term" value="C:membrane"/>
    <property type="evidence" value="ECO:0007669"/>
    <property type="project" value="UniProtKB-SubCell"/>
</dbReference>
<evidence type="ECO:0000256" key="13">
    <source>
        <dbReference type="ARBA" id="ARBA00023209"/>
    </source>
</evidence>
<comment type="subcellular location">
    <subcellularLocation>
        <location evidence="2">Membrane</location>
        <topology evidence="2">Multi-pass membrane protein</topology>
    </subcellularLocation>
</comment>
<feature type="transmembrane region" description="Helical" evidence="18">
    <location>
        <begin position="12"/>
        <end position="35"/>
    </location>
</feature>
<feature type="transmembrane region" description="Helical" evidence="18">
    <location>
        <begin position="156"/>
        <end position="178"/>
    </location>
</feature>
<dbReference type="InterPro" id="IPR000462">
    <property type="entry name" value="CDP-OH_P_trans"/>
</dbReference>
<feature type="transmembrane region" description="Helical" evidence="18">
    <location>
        <begin position="132"/>
        <end position="150"/>
    </location>
</feature>
<evidence type="ECO:0000256" key="1">
    <source>
        <dbReference type="ARBA" id="ARBA00003973"/>
    </source>
</evidence>
<evidence type="ECO:0000256" key="14">
    <source>
        <dbReference type="ARBA" id="ARBA00023264"/>
    </source>
</evidence>
<keyword evidence="7" id="KW-0444">Lipid biosynthesis</keyword>
<evidence type="ECO:0000256" key="4">
    <source>
        <dbReference type="ARBA" id="ARBA00010441"/>
    </source>
</evidence>
<evidence type="ECO:0000256" key="10">
    <source>
        <dbReference type="ARBA" id="ARBA00022989"/>
    </source>
</evidence>
<keyword evidence="9 18" id="KW-0812">Transmembrane</keyword>
<evidence type="ECO:0000256" key="18">
    <source>
        <dbReference type="SAM" id="Phobius"/>
    </source>
</evidence>
<name>A0A3N1X6D0_9FIRM</name>
<evidence type="ECO:0000313" key="19">
    <source>
        <dbReference type="EMBL" id="ROR22323.1"/>
    </source>
</evidence>
<dbReference type="EMBL" id="RJVG01000015">
    <property type="protein sequence ID" value="ROR22323.1"/>
    <property type="molecule type" value="Genomic_DNA"/>
</dbReference>
<sequence length="186" mass="21107">MRINFKKKDLITIPNILTYIRLILIPVIVILYVNAKSPRDYYTATIIFVICALTDSLDGFIARHYNQITDLGKIIDPIADKAMQAAILLCLLIRIKGILPIFILFAIKEIFMGIAGLMLLKTGRKLTGAKWFGKVCTVVLDTVMVILFAFPSLDLSIVRILLGLSVIFMIFSLIMYAMDYIKIFRR</sequence>
<dbReference type="InterPro" id="IPR048254">
    <property type="entry name" value="CDP_ALCOHOL_P_TRANSF_CS"/>
</dbReference>
<reference evidence="19 20" key="1">
    <citation type="submission" date="2018-11" db="EMBL/GenBank/DDBJ databases">
        <title>Genomic Encyclopedia of Type Strains, Phase IV (KMG-IV): sequencing the most valuable type-strain genomes for metagenomic binning, comparative biology and taxonomic classification.</title>
        <authorList>
            <person name="Goeker M."/>
        </authorList>
    </citation>
    <scope>NUCLEOTIDE SEQUENCE [LARGE SCALE GENOMIC DNA]</scope>
    <source>
        <strain evidence="19 20">DSM 26537</strain>
    </source>
</reference>
<dbReference type="GO" id="GO:0006655">
    <property type="term" value="P:phosphatidylglycerol biosynthetic process"/>
    <property type="evidence" value="ECO:0007669"/>
    <property type="project" value="UniProtKB-UniPathway"/>
</dbReference>
<organism evidence="19 20">
    <name type="scientific">Mobilisporobacter senegalensis</name>
    <dbReference type="NCBI Taxonomy" id="1329262"/>
    <lineage>
        <taxon>Bacteria</taxon>
        <taxon>Bacillati</taxon>
        <taxon>Bacillota</taxon>
        <taxon>Clostridia</taxon>
        <taxon>Lachnospirales</taxon>
        <taxon>Lachnospiraceae</taxon>
        <taxon>Mobilisporobacter</taxon>
    </lineage>
</organism>
<dbReference type="RefSeq" id="WP_123610769.1">
    <property type="nucleotide sequence ID" value="NZ_RJVG01000015.1"/>
</dbReference>
<evidence type="ECO:0000256" key="2">
    <source>
        <dbReference type="ARBA" id="ARBA00004141"/>
    </source>
</evidence>
<proteinExistence type="inferred from homology"/>
<evidence type="ECO:0000256" key="5">
    <source>
        <dbReference type="ARBA" id="ARBA00013170"/>
    </source>
</evidence>
<dbReference type="PANTHER" id="PTHR14269">
    <property type="entry name" value="CDP-DIACYLGLYCEROL--GLYCEROL-3-PHOSPHATE 3-PHOSPHATIDYLTRANSFERASE-RELATED"/>
    <property type="match status" value="1"/>
</dbReference>
<dbReference type="GO" id="GO:0008444">
    <property type="term" value="F:CDP-diacylglycerol-glycerol-3-phosphate 3-phosphatidyltransferase activity"/>
    <property type="evidence" value="ECO:0007669"/>
    <property type="project" value="UniProtKB-EC"/>
</dbReference>
<evidence type="ECO:0000256" key="7">
    <source>
        <dbReference type="ARBA" id="ARBA00022516"/>
    </source>
</evidence>
<dbReference type="Proteomes" id="UP000273083">
    <property type="component" value="Unassembled WGS sequence"/>
</dbReference>
<evidence type="ECO:0000256" key="9">
    <source>
        <dbReference type="ARBA" id="ARBA00022692"/>
    </source>
</evidence>
<dbReference type="UniPathway" id="UPA00084">
    <property type="reaction ID" value="UER00503"/>
</dbReference>
<keyword evidence="14" id="KW-1208">Phospholipid metabolism</keyword>
<dbReference type="AlphaFoldDB" id="A0A3N1X6D0"/>
<dbReference type="Gene3D" id="1.20.120.1760">
    <property type="match status" value="1"/>
</dbReference>
<evidence type="ECO:0000256" key="11">
    <source>
        <dbReference type="ARBA" id="ARBA00023098"/>
    </source>
</evidence>
<comment type="caution">
    <text evidence="19">The sequence shown here is derived from an EMBL/GenBank/DDBJ whole genome shotgun (WGS) entry which is preliminary data.</text>
</comment>
<dbReference type="PANTHER" id="PTHR14269:SF62">
    <property type="entry name" value="CDP-DIACYLGLYCEROL--GLYCEROL-3-PHOSPHATE 3-PHOSPHATIDYLTRANSFERASE 1, CHLOROPLASTIC"/>
    <property type="match status" value="1"/>
</dbReference>
<keyword evidence="12 18" id="KW-0472">Membrane</keyword>
<dbReference type="InterPro" id="IPR004570">
    <property type="entry name" value="Phosphatidylglycerol_P_synth"/>
</dbReference>
<comment type="catalytic activity">
    <reaction evidence="16">
        <text>a CDP-1,2-diacyl-sn-glycerol + sn-glycerol 3-phosphate = a 1,2-diacyl-sn-glycero-3-phospho-(1'-sn-glycero-3'-phosphate) + CMP + H(+)</text>
        <dbReference type="Rhea" id="RHEA:12593"/>
        <dbReference type="ChEBI" id="CHEBI:15378"/>
        <dbReference type="ChEBI" id="CHEBI:57597"/>
        <dbReference type="ChEBI" id="CHEBI:58332"/>
        <dbReference type="ChEBI" id="CHEBI:60110"/>
        <dbReference type="ChEBI" id="CHEBI:60377"/>
        <dbReference type="EC" id="2.7.8.5"/>
    </reaction>
</comment>
<comment type="pathway">
    <text evidence="3">Phospholipid metabolism; phosphatidylglycerol biosynthesis; phosphatidylglycerol from CDP-diacylglycerol: step 1/2.</text>
</comment>
<keyword evidence="20" id="KW-1185">Reference proteome</keyword>
<dbReference type="EC" id="2.7.8.5" evidence="5"/>
<dbReference type="Pfam" id="PF01066">
    <property type="entry name" value="CDP-OH_P_transf"/>
    <property type="match status" value="1"/>
</dbReference>
<evidence type="ECO:0000256" key="17">
    <source>
        <dbReference type="RuleBase" id="RU003750"/>
    </source>
</evidence>
<dbReference type="PROSITE" id="PS00379">
    <property type="entry name" value="CDP_ALCOHOL_P_TRANSF"/>
    <property type="match status" value="1"/>
</dbReference>
<dbReference type="PIRSF" id="PIRSF000847">
    <property type="entry name" value="Phos_ph_gly_syn"/>
    <property type="match status" value="1"/>
</dbReference>
<keyword evidence="11" id="KW-0443">Lipid metabolism</keyword>
<keyword evidence="10 18" id="KW-1133">Transmembrane helix</keyword>
<evidence type="ECO:0000256" key="16">
    <source>
        <dbReference type="ARBA" id="ARBA00048586"/>
    </source>
</evidence>
<dbReference type="InterPro" id="IPR050324">
    <property type="entry name" value="CDP-alcohol_PTase-I"/>
</dbReference>
<protein>
    <recommendedName>
        <fullName evidence="6">CDP-diacylglycerol--glycerol-3-phosphate 3-phosphatidyltransferase</fullName>
        <ecNumber evidence="5">2.7.8.5</ecNumber>
    </recommendedName>
    <alternativeName>
        <fullName evidence="15">Phosphatidylglycerophosphate synthase</fullName>
    </alternativeName>
</protein>
<gene>
    <name evidence="19" type="ORF">EDD66_1158</name>
</gene>
<evidence type="ECO:0000313" key="20">
    <source>
        <dbReference type="Proteomes" id="UP000273083"/>
    </source>
</evidence>
<evidence type="ECO:0000256" key="8">
    <source>
        <dbReference type="ARBA" id="ARBA00022679"/>
    </source>
</evidence>
<keyword evidence="8 17" id="KW-0808">Transferase</keyword>